<keyword evidence="3" id="KW-0175">Coiled coil</keyword>
<sequence>MNTMRISGLASGIDTEEIINNLMKVERLKVDRVFRDRQTLVWRQETYNSLNKDFANFIMNTRKSFGLTQVTYKGTLYPNSYKNLTWVKKATSSREDIATVSSTSKAVNGNFQLEVKELAKGATFVSGEKIGESETFGTELEFELIAGKDKNGDDIKKLIKVENSKGVTINDIVNKINAAKVEMFDGKIVTDGKIVEDGAPRELTEEEMKQVKEVSLGVTAFYDKENERLFLQTTETGDKSRINITSNNNEFMNKLNIPAGGVKGTNAKVEYNGVELHYSSNNFNINGIDIEIKSKGMTTIKVDTDVDGIIEKVEQFVEEYNKLVDKTNKLLSEKQYRDYYPLTSEEKKSMDKDDIKLWEEKAKSGILKSDTIVQRIMQNTRTSIYEKINTDGIYKHITEIGISTEKYVKGSLGGKLVIDEDKLKKAILEDPESVMELLFKETKEVKQVIDGEEKVKVEKGGLVSRIYDEMMAGMEEIVNKSGVGDDSDLYRSVRPNMLLNFVTELSSISLLDKDVLQMSRKLDDLEAMLFRKESAYYAKFTAMEKAISRMNSQGAWIGQQFMR</sequence>
<keyword evidence="9" id="KW-1185">Reference proteome</keyword>
<comment type="caution">
    <text evidence="8">The sequence shown here is derived from an EMBL/GenBank/DDBJ whole genome shotgun (WGS) entry which is preliminary data.</text>
</comment>
<dbReference type="Pfam" id="PF07195">
    <property type="entry name" value="FliD_C"/>
    <property type="match status" value="1"/>
</dbReference>
<dbReference type="Pfam" id="PF02465">
    <property type="entry name" value="FliD_N"/>
    <property type="match status" value="1"/>
</dbReference>
<dbReference type="InterPro" id="IPR010809">
    <property type="entry name" value="FliD_C"/>
</dbReference>
<evidence type="ECO:0000256" key="5">
    <source>
        <dbReference type="RuleBase" id="RU362066"/>
    </source>
</evidence>
<evidence type="ECO:0000256" key="3">
    <source>
        <dbReference type="ARBA" id="ARBA00023054"/>
    </source>
</evidence>
<evidence type="ECO:0000256" key="2">
    <source>
        <dbReference type="ARBA" id="ARBA00011255"/>
    </source>
</evidence>
<dbReference type="RefSeq" id="WP_216515933.1">
    <property type="nucleotide sequence ID" value="NZ_JAHLPM010000001.1"/>
</dbReference>
<proteinExistence type="inferred from homology"/>
<feature type="domain" description="Flagellar hook-associated protein 2 N-terminal" evidence="6">
    <location>
        <begin position="11"/>
        <end position="121"/>
    </location>
</feature>
<protein>
    <recommendedName>
        <fullName evidence="5">Flagellar hook-associated protein 2</fullName>
        <shortName evidence="5">HAP2</shortName>
    </recommendedName>
    <alternativeName>
        <fullName evidence="5">Flagellar cap protein</fullName>
    </alternativeName>
</protein>
<comment type="subunit">
    <text evidence="2 5">Homopentamer.</text>
</comment>
<dbReference type="PANTHER" id="PTHR30288:SF0">
    <property type="entry name" value="FLAGELLAR HOOK-ASSOCIATED PROTEIN 2"/>
    <property type="match status" value="1"/>
</dbReference>
<keyword evidence="8" id="KW-0966">Cell projection</keyword>
<evidence type="ECO:0000259" key="6">
    <source>
        <dbReference type="Pfam" id="PF02465"/>
    </source>
</evidence>
<keyword evidence="4 5" id="KW-0975">Bacterial flagellum</keyword>
<evidence type="ECO:0000256" key="1">
    <source>
        <dbReference type="ARBA" id="ARBA00009764"/>
    </source>
</evidence>
<organism evidence="8 9">
    <name type="scientific">Tissierella simiarum</name>
    <dbReference type="NCBI Taxonomy" id="2841534"/>
    <lineage>
        <taxon>Bacteria</taxon>
        <taxon>Bacillati</taxon>
        <taxon>Bacillota</taxon>
        <taxon>Tissierellia</taxon>
        <taxon>Tissierellales</taxon>
        <taxon>Tissierellaceae</taxon>
        <taxon>Tissierella</taxon>
    </lineage>
</organism>
<reference evidence="8 9" key="1">
    <citation type="submission" date="2021-06" db="EMBL/GenBank/DDBJ databases">
        <authorList>
            <person name="Sun Q."/>
            <person name="Li D."/>
        </authorList>
    </citation>
    <scope>NUCLEOTIDE SEQUENCE [LARGE SCALE GENOMIC DNA]</scope>
    <source>
        <strain evidence="8 9">MSJ-40</strain>
    </source>
</reference>
<comment type="similarity">
    <text evidence="1 5">Belongs to the FliD family.</text>
</comment>
<dbReference type="InterPro" id="IPR040026">
    <property type="entry name" value="FliD"/>
</dbReference>
<keyword evidence="8" id="KW-0282">Flagellum</keyword>
<keyword evidence="8" id="KW-0969">Cilium</keyword>
<dbReference type="PANTHER" id="PTHR30288">
    <property type="entry name" value="FLAGELLAR CAP/ASSEMBLY PROTEIN FLID"/>
    <property type="match status" value="1"/>
</dbReference>
<dbReference type="EMBL" id="JAHLPM010000001">
    <property type="protein sequence ID" value="MBU5436599.1"/>
    <property type="molecule type" value="Genomic_DNA"/>
</dbReference>
<dbReference type="InterPro" id="IPR003481">
    <property type="entry name" value="FliD_N"/>
</dbReference>
<feature type="domain" description="Flagellar hook-associated protein 2 C-terminal" evidence="7">
    <location>
        <begin position="264"/>
        <end position="552"/>
    </location>
</feature>
<evidence type="ECO:0000259" key="7">
    <source>
        <dbReference type="Pfam" id="PF07195"/>
    </source>
</evidence>
<accession>A0ABS6E2V7</accession>
<evidence type="ECO:0000313" key="9">
    <source>
        <dbReference type="Proteomes" id="UP000749471"/>
    </source>
</evidence>
<evidence type="ECO:0000256" key="4">
    <source>
        <dbReference type="ARBA" id="ARBA00023143"/>
    </source>
</evidence>
<name>A0ABS6E2V7_9FIRM</name>
<comment type="function">
    <text evidence="5">Required for morphogenesis and for the elongation of the flagellar filament by facilitating polymerization of the flagellin monomers at the tip of growing filament. Forms a capping structure, which prevents flagellin subunits (transported through the central channel of the flagellum) from leaking out without polymerization at the distal end.</text>
</comment>
<keyword evidence="5" id="KW-0964">Secreted</keyword>
<comment type="subcellular location">
    <subcellularLocation>
        <location evidence="5">Secreted</location>
    </subcellularLocation>
    <subcellularLocation>
        <location evidence="5">Bacterial flagellum</location>
    </subcellularLocation>
</comment>
<gene>
    <name evidence="8" type="primary">fliD</name>
    <name evidence="8" type="ORF">KQI42_01190</name>
</gene>
<evidence type="ECO:0000313" key="8">
    <source>
        <dbReference type="EMBL" id="MBU5436599.1"/>
    </source>
</evidence>
<dbReference type="Proteomes" id="UP000749471">
    <property type="component" value="Unassembled WGS sequence"/>
</dbReference>